<dbReference type="AlphaFoldDB" id="A0A2A2I9K6"/>
<dbReference type="Proteomes" id="UP000218887">
    <property type="component" value="Unassembled WGS sequence"/>
</dbReference>
<name>A0A2A2I9K6_9BACI</name>
<accession>A0A2A2I9K6</accession>
<organism evidence="1 2">
    <name type="scientific">Virgibacillus profundi</name>
    <dbReference type="NCBI Taxonomy" id="2024555"/>
    <lineage>
        <taxon>Bacteria</taxon>
        <taxon>Bacillati</taxon>
        <taxon>Bacillota</taxon>
        <taxon>Bacilli</taxon>
        <taxon>Bacillales</taxon>
        <taxon>Bacillaceae</taxon>
        <taxon>Virgibacillus</taxon>
    </lineage>
</organism>
<reference evidence="1 2" key="1">
    <citation type="submission" date="2017-08" db="EMBL/GenBank/DDBJ databases">
        <title>Virgibacillus indicus sp. nov. and Virgibacillus profoundi sp. nov, two moderately halophilic bacteria isolated from marine sediment by using the Microfluidic Streak Plate.</title>
        <authorList>
            <person name="Xu B."/>
            <person name="Hu B."/>
            <person name="Wang J."/>
            <person name="Zhu Y."/>
            <person name="Huang L."/>
            <person name="Du W."/>
            <person name="Huang Y."/>
        </authorList>
    </citation>
    <scope>NUCLEOTIDE SEQUENCE [LARGE SCALE GENOMIC DNA]</scope>
    <source>
        <strain evidence="1 2">IO3-P3-H5</strain>
    </source>
</reference>
<dbReference type="InterPro" id="IPR021617">
    <property type="entry name" value="DUF3231"/>
</dbReference>
<protein>
    <submittedName>
        <fullName evidence="1">Uncharacterized protein</fullName>
    </submittedName>
</protein>
<sequence>MGNHEHIELTAAEISTLWTAYLSDTMGICGIKHFLTNVEDEQIRSILEDTKKFMEDNTTALKDFFNKENYPIPQGFTEKDVDLTAPRLFSDRLYLEFVFNLTIMSLAVYSVSLSVAERGDVMDYYADNLRKVIELHLQAKELSKAKGTFIRTPQIPKPNQIDFVKNKSFLAGWFSDRRPLLGVEITNLVFNAKRNAIGHAIITGFSQVAKSKEIRSYFEKGRDISLKHMEIFSSILHEDNMHDGALLLTSEVTDSTVSPFSDKLMTFLITTLIATGMGQYGTSMSVSPRHDLGVHYARLVAEIAKYSNEGAKILIDHGWMEQPPMAADRKDLAK</sequence>
<dbReference type="RefSeq" id="WP_095657305.1">
    <property type="nucleotide sequence ID" value="NZ_NPOA01000018.1"/>
</dbReference>
<dbReference type="OrthoDB" id="1675670at2"/>
<keyword evidence="2" id="KW-1185">Reference proteome</keyword>
<dbReference type="Pfam" id="PF11553">
    <property type="entry name" value="DUF3231"/>
    <property type="match status" value="2"/>
</dbReference>
<comment type="caution">
    <text evidence="1">The sequence shown here is derived from an EMBL/GenBank/DDBJ whole genome shotgun (WGS) entry which is preliminary data.</text>
</comment>
<dbReference type="Gene3D" id="1.20.1260.10">
    <property type="match status" value="2"/>
</dbReference>
<gene>
    <name evidence="1" type="ORF">CIL05_19955</name>
</gene>
<proteinExistence type="predicted"/>
<dbReference type="EMBL" id="NPOA01000018">
    <property type="protein sequence ID" value="PAV27825.1"/>
    <property type="molecule type" value="Genomic_DNA"/>
</dbReference>
<dbReference type="InterPro" id="IPR012347">
    <property type="entry name" value="Ferritin-like"/>
</dbReference>
<evidence type="ECO:0000313" key="2">
    <source>
        <dbReference type="Proteomes" id="UP000218887"/>
    </source>
</evidence>
<evidence type="ECO:0000313" key="1">
    <source>
        <dbReference type="EMBL" id="PAV27825.1"/>
    </source>
</evidence>